<name>A0A250FTB1_9FLAO</name>
<proteinExistence type="predicted"/>
<evidence type="ECO:0000313" key="2">
    <source>
        <dbReference type="EMBL" id="ATA87236.1"/>
    </source>
</evidence>
<gene>
    <name evidence="2" type="ORF">CGC50_08715</name>
</gene>
<keyword evidence="1" id="KW-0472">Membrane</keyword>
<dbReference type="RefSeq" id="WP_095910514.1">
    <property type="nucleotide sequence ID" value="NZ_CP022386.1"/>
</dbReference>
<evidence type="ECO:0000256" key="1">
    <source>
        <dbReference type="SAM" id="Phobius"/>
    </source>
</evidence>
<feature type="transmembrane region" description="Helical" evidence="1">
    <location>
        <begin position="5"/>
        <end position="24"/>
    </location>
</feature>
<dbReference type="KEGG" id="cgh:CGC50_08715"/>
<reference evidence="3" key="1">
    <citation type="submission" date="2017-06" db="EMBL/GenBank/DDBJ databases">
        <title>Capnocytophaga spp. assemblies.</title>
        <authorList>
            <person name="Gulvik C.A."/>
        </authorList>
    </citation>
    <scope>NUCLEOTIDE SEQUENCE [LARGE SCALE GENOMIC DNA]</scope>
    <source>
        <strain evidence="3">H1496</strain>
    </source>
</reference>
<dbReference type="AlphaFoldDB" id="A0A250FTB1"/>
<dbReference type="GeneID" id="84808634"/>
<keyword evidence="1" id="KW-0812">Transmembrane</keyword>
<dbReference type="Proteomes" id="UP000217250">
    <property type="component" value="Chromosome"/>
</dbReference>
<sequence length="214" mass="23813">MKKALYILCAVVCILLAVFFYFKITGKSSEKTSRFDIPEEARNIIAEKYIAIMADNGMTINEGKNPPDIQGIFATDSLELFYTSLENDLAIGYKVPSYRYKFYGQDGIQVKTDYIQEAPSSDDNVTGKGTALSGSGNKFTAYIEQKGSAKGATYRQATVLSGEITPQGIKDFQWGFCILEKEDPDNKLMQVGGVRIWKDKGKLAKKKTKFPYGD</sequence>
<keyword evidence="1" id="KW-1133">Transmembrane helix</keyword>
<organism evidence="2 3">
    <name type="scientific">Capnocytophaga gingivalis</name>
    <dbReference type="NCBI Taxonomy" id="1017"/>
    <lineage>
        <taxon>Bacteria</taxon>
        <taxon>Pseudomonadati</taxon>
        <taxon>Bacteroidota</taxon>
        <taxon>Flavobacteriia</taxon>
        <taxon>Flavobacteriales</taxon>
        <taxon>Flavobacteriaceae</taxon>
        <taxon>Capnocytophaga</taxon>
    </lineage>
</organism>
<dbReference type="EMBL" id="CP022386">
    <property type="protein sequence ID" value="ATA87236.1"/>
    <property type="molecule type" value="Genomic_DNA"/>
</dbReference>
<protein>
    <submittedName>
        <fullName evidence="2">Uncharacterized protein</fullName>
    </submittedName>
</protein>
<dbReference type="OrthoDB" id="673254at2"/>
<evidence type="ECO:0000313" key="3">
    <source>
        <dbReference type="Proteomes" id="UP000217250"/>
    </source>
</evidence>
<accession>A0A250FTB1</accession>